<evidence type="ECO:0000313" key="2">
    <source>
        <dbReference type="Proteomes" id="UP000286287"/>
    </source>
</evidence>
<comment type="caution">
    <text evidence="1">The sequence shown here is derived from an EMBL/GenBank/DDBJ whole genome shotgun (WGS) entry which is preliminary data.</text>
</comment>
<sequence>MPWLSARVLVGVLTLASLPTTAVHYRVTRVDPVEREFRSASQSKPVIGTMSTVYKINGQRVGIREFWEALRPGDEVDAKVKVWRYFSQAVVVSINLKRRVTP</sequence>
<dbReference type="Proteomes" id="UP000286287">
    <property type="component" value="Unassembled WGS sequence"/>
</dbReference>
<accession>A0A418VEH9</accession>
<reference evidence="1 2" key="1">
    <citation type="submission" date="2018-09" db="EMBL/GenBank/DDBJ databases">
        <authorList>
            <person name="Zhu H."/>
        </authorList>
    </citation>
    <scope>NUCLEOTIDE SEQUENCE [LARGE SCALE GENOMIC DNA]</scope>
    <source>
        <strain evidence="1 2">K2S05-167</strain>
    </source>
</reference>
<evidence type="ECO:0000313" key="1">
    <source>
        <dbReference type="EMBL" id="RJF74478.1"/>
    </source>
</evidence>
<name>A0A418VEH9_9DEIO</name>
<protein>
    <submittedName>
        <fullName evidence="1">Uncharacterized protein</fullName>
    </submittedName>
</protein>
<proteinExistence type="predicted"/>
<dbReference type="OrthoDB" id="9964603at2"/>
<keyword evidence="2" id="KW-1185">Reference proteome</keyword>
<organism evidence="1 2">
    <name type="scientific">Deinococcus cavernae</name>
    <dbReference type="NCBI Taxonomy" id="2320857"/>
    <lineage>
        <taxon>Bacteria</taxon>
        <taxon>Thermotogati</taxon>
        <taxon>Deinococcota</taxon>
        <taxon>Deinococci</taxon>
        <taxon>Deinococcales</taxon>
        <taxon>Deinococcaceae</taxon>
        <taxon>Deinococcus</taxon>
    </lineage>
</organism>
<dbReference type="EMBL" id="QYUJ01000010">
    <property type="protein sequence ID" value="RJF74478.1"/>
    <property type="molecule type" value="Genomic_DNA"/>
</dbReference>
<dbReference type="AlphaFoldDB" id="A0A418VEH9"/>
<dbReference type="RefSeq" id="WP_119761438.1">
    <property type="nucleotide sequence ID" value="NZ_QYUJ01000010.1"/>
</dbReference>
<gene>
    <name evidence="1" type="ORF">D3875_04145</name>
</gene>